<feature type="domain" description="RPA-interacting protein N-terminal" evidence="6">
    <location>
        <begin position="9"/>
        <end position="46"/>
    </location>
</feature>
<keyword evidence="3" id="KW-0863">Zinc-finger</keyword>
<protein>
    <submittedName>
        <fullName evidence="9">RPA-interacting protein</fullName>
    </submittedName>
</protein>
<gene>
    <name evidence="9" type="ORF">H920_15701</name>
</gene>
<feature type="domain" description="RPA-interacting protein central" evidence="7">
    <location>
        <begin position="73"/>
        <end position="120"/>
    </location>
</feature>
<dbReference type="eggNOG" id="ENOG502R0QT">
    <property type="taxonomic scope" value="Eukaryota"/>
</dbReference>
<evidence type="ECO:0000313" key="9">
    <source>
        <dbReference type="EMBL" id="KFO22935.1"/>
    </source>
</evidence>
<dbReference type="Pfam" id="PF14767">
    <property type="entry name" value="RPA_interact_M"/>
    <property type="match status" value="1"/>
</dbReference>
<feature type="domain" description="RPA-interacting protein C-terminal" evidence="8">
    <location>
        <begin position="130"/>
        <end position="210"/>
    </location>
</feature>
<dbReference type="InterPro" id="IPR028159">
    <property type="entry name" value="RPA_interact_C_dom"/>
</dbReference>
<evidence type="ECO:0000259" key="6">
    <source>
        <dbReference type="Pfam" id="PF14766"/>
    </source>
</evidence>
<evidence type="ECO:0000256" key="1">
    <source>
        <dbReference type="ARBA" id="ARBA00004123"/>
    </source>
</evidence>
<evidence type="ECO:0000256" key="2">
    <source>
        <dbReference type="ARBA" id="ARBA00022723"/>
    </source>
</evidence>
<name>A0A091CYE2_FUKDA</name>
<dbReference type="PANTHER" id="PTHR31742:SF1">
    <property type="entry name" value="RPA-INTERACTING PROTEIN"/>
    <property type="match status" value="1"/>
</dbReference>
<accession>A0A091CYE2</accession>
<evidence type="ECO:0000256" key="4">
    <source>
        <dbReference type="ARBA" id="ARBA00022833"/>
    </source>
</evidence>
<proteinExistence type="predicted"/>
<dbReference type="AlphaFoldDB" id="A0A091CYE2"/>
<sequence length="213" mass="23980">MAEPAGSHRRSLYKQVRPPHWKEAFRQGCLARMRNSRDRLLNKYRQVGGSAPGTAPSTLLVQEVMEEEWNSFQEDSAQLGLSIDLSVLEEIQQELIDEEQSIISEYEKSLQFDEQCLSIMLAEWEANSLICPVCTKYNLRVTGGVVVCQCGLNIPSHSPELTEQKLRACLEASLNDHSAHCPHNTEFSVTDGREEKPSLLMTCLACDTWAVIL</sequence>
<dbReference type="Pfam" id="PF14768">
    <property type="entry name" value="RPA_interact_C"/>
    <property type="match status" value="1"/>
</dbReference>
<evidence type="ECO:0000256" key="3">
    <source>
        <dbReference type="ARBA" id="ARBA00022771"/>
    </source>
</evidence>
<dbReference type="STRING" id="885580.ENSFDAP00000011000"/>
<evidence type="ECO:0000313" key="10">
    <source>
        <dbReference type="Proteomes" id="UP000028990"/>
    </source>
</evidence>
<keyword evidence="5" id="KW-0539">Nucleus</keyword>
<reference evidence="9 10" key="1">
    <citation type="submission" date="2013-11" db="EMBL/GenBank/DDBJ databases">
        <title>The Damaraland mole rat (Fukomys damarensis) genome and evolution of African mole rats.</title>
        <authorList>
            <person name="Gladyshev V.N."/>
            <person name="Fang X."/>
        </authorList>
    </citation>
    <scope>NUCLEOTIDE SEQUENCE [LARGE SCALE GENOMIC DNA]</scope>
    <source>
        <tissue evidence="9">Liver</tissue>
    </source>
</reference>
<dbReference type="PANTHER" id="PTHR31742">
    <property type="entry name" value="RPA-INTERACTING PROTEIN RPAIN"/>
    <property type="match status" value="1"/>
</dbReference>
<dbReference type="Pfam" id="PF14766">
    <property type="entry name" value="RPA_interact_N"/>
    <property type="match status" value="1"/>
</dbReference>
<comment type="subcellular location">
    <subcellularLocation>
        <location evidence="1">Nucleus</location>
    </subcellularLocation>
</comment>
<dbReference type="OMA" id="ACDSWTV"/>
<evidence type="ECO:0000259" key="8">
    <source>
        <dbReference type="Pfam" id="PF14768"/>
    </source>
</evidence>
<dbReference type="InterPro" id="IPR028155">
    <property type="entry name" value="RPA_interact_central"/>
</dbReference>
<evidence type="ECO:0000259" key="7">
    <source>
        <dbReference type="Pfam" id="PF14767"/>
    </source>
</evidence>
<dbReference type="GO" id="GO:0006606">
    <property type="term" value="P:protein import into nucleus"/>
    <property type="evidence" value="ECO:0007669"/>
    <property type="project" value="TreeGrafter"/>
</dbReference>
<organism evidence="9 10">
    <name type="scientific">Fukomys damarensis</name>
    <name type="common">Damaraland mole rat</name>
    <name type="synonym">Cryptomys damarensis</name>
    <dbReference type="NCBI Taxonomy" id="885580"/>
    <lineage>
        <taxon>Eukaryota</taxon>
        <taxon>Metazoa</taxon>
        <taxon>Chordata</taxon>
        <taxon>Craniata</taxon>
        <taxon>Vertebrata</taxon>
        <taxon>Euteleostomi</taxon>
        <taxon>Mammalia</taxon>
        <taxon>Eutheria</taxon>
        <taxon>Euarchontoglires</taxon>
        <taxon>Glires</taxon>
        <taxon>Rodentia</taxon>
        <taxon>Hystricomorpha</taxon>
        <taxon>Bathyergidae</taxon>
        <taxon>Fukomys</taxon>
    </lineage>
</organism>
<dbReference type="EMBL" id="KN123896">
    <property type="protein sequence ID" value="KFO22935.1"/>
    <property type="molecule type" value="Genomic_DNA"/>
</dbReference>
<keyword evidence="10" id="KW-1185">Reference proteome</keyword>
<evidence type="ECO:0000256" key="5">
    <source>
        <dbReference type="ARBA" id="ARBA00023242"/>
    </source>
</evidence>
<dbReference type="InterPro" id="IPR028158">
    <property type="entry name" value="RPA_interact_N_dom"/>
</dbReference>
<keyword evidence="2" id="KW-0479">Metal-binding</keyword>
<dbReference type="InterPro" id="IPR028156">
    <property type="entry name" value="RIP"/>
</dbReference>
<dbReference type="Proteomes" id="UP000028990">
    <property type="component" value="Unassembled WGS sequence"/>
</dbReference>
<keyword evidence="4" id="KW-0862">Zinc</keyword>
<dbReference type="GO" id="GO:0008270">
    <property type="term" value="F:zinc ion binding"/>
    <property type="evidence" value="ECO:0007669"/>
    <property type="project" value="UniProtKB-KW"/>
</dbReference>
<dbReference type="GO" id="GO:0016605">
    <property type="term" value="C:PML body"/>
    <property type="evidence" value="ECO:0007669"/>
    <property type="project" value="TreeGrafter"/>
</dbReference>